<protein>
    <submittedName>
        <fullName evidence="1">Uncharacterized protein</fullName>
    </submittedName>
</protein>
<dbReference type="AlphaFoldDB" id="A0A564YGD5"/>
<evidence type="ECO:0000313" key="2">
    <source>
        <dbReference type="Proteomes" id="UP000321570"/>
    </source>
</evidence>
<proteinExistence type="predicted"/>
<organism evidence="1 2">
    <name type="scientific">Hymenolepis diminuta</name>
    <name type="common">Rat tapeworm</name>
    <dbReference type="NCBI Taxonomy" id="6216"/>
    <lineage>
        <taxon>Eukaryota</taxon>
        <taxon>Metazoa</taxon>
        <taxon>Spiralia</taxon>
        <taxon>Lophotrochozoa</taxon>
        <taxon>Platyhelminthes</taxon>
        <taxon>Cestoda</taxon>
        <taxon>Eucestoda</taxon>
        <taxon>Cyclophyllidea</taxon>
        <taxon>Hymenolepididae</taxon>
        <taxon>Hymenolepis</taxon>
    </lineage>
</organism>
<dbReference type="Proteomes" id="UP000321570">
    <property type="component" value="Unassembled WGS sequence"/>
</dbReference>
<name>A0A564YGD5_HYMDI</name>
<evidence type="ECO:0000313" key="1">
    <source>
        <dbReference type="EMBL" id="VUZ46347.1"/>
    </source>
</evidence>
<sequence length="66" mass="7855">VQKDTKTQQRLQFVQIKAESHQIDSLSSKLTKVKKIKETDYGIQLITDPEFGIFKFYFFKIKFQII</sequence>
<gene>
    <name evidence="1" type="ORF">WMSIL1_LOCUS6223</name>
</gene>
<reference evidence="1 2" key="1">
    <citation type="submission" date="2019-07" db="EMBL/GenBank/DDBJ databases">
        <authorList>
            <person name="Jastrzebski P J."/>
            <person name="Paukszto L."/>
            <person name="Jastrzebski P J."/>
        </authorList>
    </citation>
    <scope>NUCLEOTIDE SEQUENCE [LARGE SCALE GENOMIC DNA]</scope>
    <source>
        <strain evidence="1 2">WMS-il1</strain>
    </source>
</reference>
<feature type="non-terminal residue" evidence="1">
    <location>
        <position position="1"/>
    </location>
</feature>
<dbReference type="EMBL" id="CABIJS010000221">
    <property type="protein sequence ID" value="VUZ46347.1"/>
    <property type="molecule type" value="Genomic_DNA"/>
</dbReference>
<accession>A0A564YGD5</accession>
<keyword evidence="2" id="KW-1185">Reference proteome</keyword>